<name>A0A3B1CT66_9ZZZZ</name>
<dbReference type="InterPro" id="IPR001173">
    <property type="entry name" value="Glyco_trans_2-like"/>
</dbReference>
<evidence type="ECO:0000256" key="1">
    <source>
        <dbReference type="ARBA" id="ARBA00006739"/>
    </source>
</evidence>
<dbReference type="PANTHER" id="PTHR43685">
    <property type="entry name" value="GLYCOSYLTRANSFERASE"/>
    <property type="match status" value="1"/>
</dbReference>
<dbReference type="Pfam" id="PF00535">
    <property type="entry name" value="Glycos_transf_2"/>
    <property type="match status" value="1"/>
</dbReference>
<organism evidence="5">
    <name type="scientific">hydrothermal vent metagenome</name>
    <dbReference type="NCBI Taxonomy" id="652676"/>
    <lineage>
        <taxon>unclassified sequences</taxon>
        <taxon>metagenomes</taxon>
        <taxon>ecological metagenomes</taxon>
    </lineage>
</organism>
<dbReference type="Gene3D" id="3.90.550.10">
    <property type="entry name" value="Spore Coat Polysaccharide Biosynthesis Protein SpsA, Chain A"/>
    <property type="match status" value="1"/>
</dbReference>
<reference evidence="5" key="1">
    <citation type="submission" date="2018-06" db="EMBL/GenBank/DDBJ databases">
        <authorList>
            <person name="Zhirakovskaya E."/>
        </authorList>
    </citation>
    <scope>NUCLEOTIDE SEQUENCE</scope>
</reference>
<keyword evidence="2" id="KW-0328">Glycosyltransferase</keyword>
<dbReference type="InterPro" id="IPR029044">
    <property type="entry name" value="Nucleotide-diphossugar_trans"/>
</dbReference>
<evidence type="ECO:0000313" key="5">
    <source>
        <dbReference type="EMBL" id="VAX19847.1"/>
    </source>
</evidence>
<accession>A0A3B1CT66</accession>
<dbReference type="SUPFAM" id="SSF53448">
    <property type="entry name" value="Nucleotide-diphospho-sugar transferases"/>
    <property type="match status" value="1"/>
</dbReference>
<comment type="similarity">
    <text evidence="1">Belongs to the glycosyltransferase 2 family.</text>
</comment>
<keyword evidence="3 5" id="KW-0808">Transferase</keyword>
<protein>
    <submittedName>
        <fullName evidence="5">Glycosyltransferase</fullName>
    </submittedName>
</protein>
<evidence type="ECO:0000256" key="3">
    <source>
        <dbReference type="ARBA" id="ARBA00022679"/>
    </source>
</evidence>
<evidence type="ECO:0000256" key="2">
    <source>
        <dbReference type="ARBA" id="ARBA00022676"/>
    </source>
</evidence>
<gene>
    <name evidence="5" type="ORF">MNBD_NITROSPINAE04-1064</name>
</gene>
<feature type="domain" description="Glycosyltransferase 2-like" evidence="4">
    <location>
        <begin position="12"/>
        <end position="171"/>
    </location>
</feature>
<dbReference type="PANTHER" id="PTHR43685:SF5">
    <property type="entry name" value="GLYCOSYLTRANSFERASE EPSE-RELATED"/>
    <property type="match status" value="1"/>
</dbReference>
<dbReference type="GO" id="GO:0016757">
    <property type="term" value="F:glycosyltransferase activity"/>
    <property type="evidence" value="ECO:0007669"/>
    <property type="project" value="UniProtKB-KW"/>
</dbReference>
<dbReference type="InterPro" id="IPR050834">
    <property type="entry name" value="Glycosyltransf_2"/>
</dbReference>
<evidence type="ECO:0000259" key="4">
    <source>
        <dbReference type="Pfam" id="PF00535"/>
    </source>
</evidence>
<dbReference type="EMBL" id="UOGA01000165">
    <property type="protein sequence ID" value="VAX19847.1"/>
    <property type="molecule type" value="Genomic_DNA"/>
</dbReference>
<sequence>MADERKNSPVVSVVMSVYNDEWYVREAVDSVLTQTFDSFEFIIIVDGSTDDTPNIIQSYDDDRLKIIAQENTGLTKALNRGLGVAKGMYIARQDADDFSHPERLEKQVSFLNKKPHIAMTGCWATLVDEDGETIKSLQLAADPEKIVETLGNENQFVHGSMMIRKDALENVGGYREEFRYSQDYDLALRMSEQYKLANLKEELYMRRHQAAMLSIQKQELQQAYCDLARRMSQQRKVAGKDDIQSGMDVSQLINVSESGDIGNRDAYYHDTMINILLRQGNMKKVRKETLKRLRLNPFLPRAYVHLLMTFFGASFTLRILKLWDRLRYGEDTGKGSDARSK</sequence>
<proteinExistence type="inferred from homology"/>
<dbReference type="AlphaFoldDB" id="A0A3B1CT66"/>